<sequence>MATNDNKIHRVASARTHGSPTSCCCSTDATRISYGITAQ</sequence>
<gene>
    <name evidence="2" type="ORF">AVDCRST_MAG77-5539</name>
</gene>
<dbReference type="EMBL" id="CADCTC010000290">
    <property type="protein sequence ID" value="CAA9299955.1"/>
    <property type="molecule type" value="Genomic_DNA"/>
</dbReference>
<protein>
    <submittedName>
        <fullName evidence="2">Uncharacterized protein</fullName>
    </submittedName>
</protein>
<evidence type="ECO:0000313" key="2">
    <source>
        <dbReference type="EMBL" id="CAA9299955.1"/>
    </source>
</evidence>
<name>A0A6J4KAS9_9CHLR</name>
<reference evidence="2" key="1">
    <citation type="submission" date="2020-02" db="EMBL/GenBank/DDBJ databases">
        <authorList>
            <person name="Meier V. D."/>
        </authorList>
    </citation>
    <scope>NUCLEOTIDE SEQUENCE</scope>
    <source>
        <strain evidence="2">AVDCRST_MAG77</strain>
    </source>
</reference>
<feature type="region of interest" description="Disordered" evidence="1">
    <location>
        <begin position="1"/>
        <end position="21"/>
    </location>
</feature>
<dbReference type="AlphaFoldDB" id="A0A6J4KAS9"/>
<organism evidence="2">
    <name type="scientific">uncultured Chloroflexota bacterium</name>
    <dbReference type="NCBI Taxonomy" id="166587"/>
    <lineage>
        <taxon>Bacteria</taxon>
        <taxon>Bacillati</taxon>
        <taxon>Chloroflexota</taxon>
        <taxon>environmental samples</taxon>
    </lineage>
</organism>
<accession>A0A6J4KAS9</accession>
<evidence type="ECO:0000256" key="1">
    <source>
        <dbReference type="SAM" id="MobiDB-lite"/>
    </source>
</evidence>
<proteinExistence type="predicted"/>